<dbReference type="EMBL" id="MWPH01000004">
    <property type="protein sequence ID" value="OVE83231.1"/>
    <property type="molecule type" value="Genomic_DNA"/>
</dbReference>
<evidence type="ECO:0000313" key="2">
    <source>
        <dbReference type="EMBL" id="OVE83231.1"/>
    </source>
</evidence>
<feature type="region of interest" description="Disordered" evidence="1">
    <location>
        <begin position="152"/>
        <end position="210"/>
    </location>
</feature>
<dbReference type="OrthoDB" id="187751at2157"/>
<feature type="compositionally biased region" description="Acidic residues" evidence="1">
    <location>
        <begin position="43"/>
        <end position="61"/>
    </location>
</feature>
<dbReference type="Proteomes" id="UP000196084">
    <property type="component" value="Unassembled WGS sequence"/>
</dbReference>
<feature type="compositionally biased region" description="Acidic residues" evidence="1">
    <location>
        <begin position="181"/>
        <end position="210"/>
    </location>
</feature>
<reference evidence="2 3" key="1">
    <citation type="submission" date="2017-02" db="EMBL/GenBank/DDBJ databases">
        <title>Natronthermophilus aegyptiacus gen. nov.,sp. nov., an aerobic, extremely halophilic alkalithermophilic archaeon isolated from the athalassohaline Wadi An Natrun, Egypt.</title>
        <authorList>
            <person name="Zhao B."/>
        </authorList>
    </citation>
    <scope>NUCLEOTIDE SEQUENCE [LARGE SCALE GENOMIC DNA]</scope>
    <source>
        <strain evidence="2 3">CGMCC 1.3597</strain>
    </source>
</reference>
<evidence type="ECO:0000313" key="3">
    <source>
        <dbReference type="Proteomes" id="UP000196084"/>
    </source>
</evidence>
<comment type="caution">
    <text evidence="2">The sequence shown here is derived from an EMBL/GenBank/DDBJ whole genome shotgun (WGS) entry which is preliminary data.</text>
</comment>
<dbReference type="PROSITE" id="PS51318">
    <property type="entry name" value="TAT"/>
    <property type="match status" value="1"/>
</dbReference>
<proteinExistence type="predicted"/>
<organism evidence="2 3">
    <name type="scientific">Natronolimnobius baerhuensis</name>
    <dbReference type="NCBI Taxonomy" id="253108"/>
    <lineage>
        <taxon>Archaea</taxon>
        <taxon>Methanobacteriati</taxon>
        <taxon>Methanobacteriota</taxon>
        <taxon>Stenosarchaea group</taxon>
        <taxon>Halobacteria</taxon>
        <taxon>Halobacteriales</taxon>
        <taxon>Natrialbaceae</taxon>
        <taxon>Natronolimnobius</taxon>
    </lineage>
</organism>
<dbReference type="AlphaFoldDB" id="A0A202E4S7"/>
<accession>A0A202E4S7</accession>
<gene>
    <name evidence="2" type="ORF">B2G88_17675</name>
</gene>
<name>A0A202E4S7_9EURY</name>
<dbReference type="PROSITE" id="PS51257">
    <property type="entry name" value="PROKAR_LIPOPROTEIN"/>
    <property type="match status" value="1"/>
</dbReference>
<protein>
    <submittedName>
        <fullName evidence="2">Uncharacterized protein</fullName>
    </submittedName>
</protein>
<evidence type="ECO:0000256" key="1">
    <source>
        <dbReference type="SAM" id="MobiDB-lite"/>
    </source>
</evidence>
<keyword evidence="3" id="KW-1185">Reference proteome</keyword>
<dbReference type="InterPro" id="IPR006311">
    <property type="entry name" value="TAT_signal"/>
</dbReference>
<dbReference type="RefSeq" id="WP_087715541.1">
    <property type="nucleotide sequence ID" value="NZ_MWPH01000004.1"/>
</dbReference>
<feature type="region of interest" description="Disordered" evidence="1">
    <location>
        <begin position="26"/>
        <end position="65"/>
    </location>
</feature>
<sequence length="210" mass="22695">MESNPTRRRLLQLSGVGATASLAGCSQFDIPGSQDDNGADPQTESEAELEADTEPDSDPEDGITAIVQPDPEALQQLQQEVMAELEEGELDQQEAQMEFQQRQVELISSHAVEFESEMAADDDISVEAGVAQEGALLLDGPDERFMELLRNSEVSGLMPGEEYGRMLEQQQQQQPPVEPDNGGEEPVEDDADGDADAGDEADDGDEDADE</sequence>